<reference evidence="2" key="1">
    <citation type="submission" date="2016-10" db="EMBL/GenBank/DDBJ databases">
        <authorList>
            <person name="Varghese N."/>
            <person name="Submissions S."/>
        </authorList>
    </citation>
    <scope>NUCLEOTIDE SEQUENCE [LARGE SCALE GENOMIC DNA]</scope>
    <source>
        <strain evidence="2">DSM 27981</strain>
    </source>
</reference>
<evidence type="ECO:0000313" key="1">
    <source>
        <dbReference type="EMBL" id="SFE99033.1"/>
    </source>
</evidence>
<organism evidence="1 2">
    <name type="scientific">Paracidovorax wautersii</name>
    <dbReference type="NCBI Taxonomy" id="1177982"/>
    <lineage>
        <taxon>Bacteria</taxon>
        <taxon>Pseudomonadati</taxon>
        <taxon>Pseudomonadota</taxon>
        <taxon>Betaproteobacteria</taxon>
        <taxon>Burkholderiales</taxon>
        <taxon>Comamonadaceae</taxon>
        <taxon>Paracidovorax</taxon>
    </lineage>
</organism>
<dbReference type="RefSeq" id="WP_139222835.1">
    <property type="nucleotide sequence ID" value="NZ_FONX01000009.1"/>
</dbReference>
<gene>
    <name evidence="1" type="ORF">SAMN04489711_10951</name>
</gene>
<evidence type="ECO:0000313" key="2">
    <source>
        <dbReference type="Proteomes" id="UP000199119"/>
    </source>
</evidence>
<sequence length="122" mass="12988">MDANELLEKTAPMLDDVLGRIGLHQTGTPLNPAVIVPQLDGWLKAQAIPEEDVGFLVMIVGGFIVQYLVQVVGADALVVEARPAVRLSIIPGVAREFDPYAVAAGLIRGNRELAVFLSTVVS</sequence>
<dbReference type="EMBL" id="FONX01000009">
    <property type="protein sequence ID" value="SFE99033.1"/>
    <property type="molecule type" value="Genomic_DNA"/>
</dbReference>
<proteinExistence type="predicted"/>
<dbReference type="Proteomes" id="UP000199119">
    <property type="component" value="Unassembled WGS sequence"/>
</dbReference>
<accession>A0A1I2F218</accession>
<name>A0A1I2F218_9BURK</name>
<keyword evidence="2" id="KW-1185">Reference proteome</keyword>
<protein>
    <submittedName>
        <fullName evidence="1">Uncharacterized protein</fullName>
    </submittedName>
</protein>
<dbReference type="AlphaFoldDB" id="A0A1I2F218"/>